<evidence type="ECO:0000256" key="10">
    <source>
        <dbReference type="ARBA" id="ARBA00060965"/>
    </source>
</evidence>
<dbReference type="GO" id="GO:0042803">
    <property type="term" value="F:protein homodimerization activity"/>
    <property type="evidence" value="ECO:0007669"/>
    <property type="project" value="UniProtKB-ARBA"/>
</dbReference>
<dbReference type="GO" id="GO:0005829">
    <property type="term" value="C:cytosol"/>
    <property type="evidence" value="ECO:0007669"/>
    <property type="project" value="TreeGrafter"/>
</dbReference>
<keyword evidence="8 11" id="KW-0030">Aminoacyl-tRNA synthetase</keyword>
<evidence type="ECO:0000256" key="3">
    <source>
        <dbReference type="ARBA" id="ARBA00022598"/>
    </source>
</evidence>
<reference evidence="13 14" key="1">
    <citation type="submission" date="2019-06" db="EMBL/GenBank/DDBJ databases">
        <authorList>
            <person name="Rodrigo-Torres L."/>
            <person name="Arahal R. D."/>
            <person name="Lucena T."/>
        </authorList>
    </citation>
    <scope>NUCLEOTIDE SEQUENCE [LARGE SCALE GENOMIC DNA]</scope>
    <source>
        <strain evidence="13 14">SB0023/3</strain>
    </source>
</reference>
<feature type="short sequence motif" description="'KMSKS' region" evidence="11">
    <location>
        <begin position="240"/>
        <end position="244"/>
    </location>
</feature>
<comment type="catalytic activity">
    <reaction evidence="9 11">
        <text>tRNA(Tyr) + L-tyrosine + ATP = L-tyrosyl-tRNA(Tyr) + AMP + diphosphate + H(+)</text>
        <dbReference type="Rhea" id="RHEA:10220"/>
        <dbReference type="Rhea" id="RHEA-COMP:9706"/>
        <dbReference type="Rhea" id="RHEA-COMP:9707"/>
        <dbReference type="ChEBI" id="CHEBI:15378"/>
        <dbReference type="ChEBI" id="CHEBI:30616"/>
        <dbReference type="ChEBI" id="CHEBI:33019"/>
        <dbReference type="ChEBI" id="CHEBI:58315"/>
        <dbReference type="ChEBI" id="CHEBI:78442"/>
        <dbReference type="ChEBI" id="CHEBI:78536"/>
        <dbReference type="ChEBI" id="CHEBI:456215"/>
        <dbReference type="EC" id="6.1.1.1"/>
    </reaction>
</comment>
<dbReference type="PROSITE" id="PS50889">
    <property type="entry name" value="S4"/>
    <property type="match status" value="1"/>
</dbReference>
<dbReference type="GO" id="GO:0005524">
    <property type="term" value="F:ATP binding"/>
    <property type="evidence" value="ECO:0007669"/>
    <property type="project" value="UniProtKB-UniRule"/>
</dbReference>
<dbReference type="HAMAP" id="MF_02006">
    <property type="entry name" value="Tyr_tRNA_synth_type1"/>
    <property type="match status" value="1"/>
</dbReference>
<evidence type="ECO:0000256" key="11">
    <source>
        <dbReference type="HAMAP-Rule" id="MF_02006"/>
    </source>
</evidence>
<accession>A0A509EH23</accession>
<feature type="short sequence motif" description="'HIGH' region" evidence="11">
    <location>
        <begin position="48"/>
        <end position="57"/>
    </location>
</feature>
<comment type="subunit">
    <text evidence="11">Homodimer.</text>
</comment>
<evidence type="ECO:0000256" key="7">
    <source>
        <dbReference type="ARBA" id="ARBA00022917"/>
    </source>
</evidence>
<evidence type="ECO:0000256" key="2">
    <source>
        <dbReference type="ARBA" id="ARBA00022490"/>
    </source>
</evidence>
<dbReference type="GO" id="GO:0006437">
    <property type="term" value="P:tyrosyl-tRNA aminoacylation"/>
    <property type="evidence" value="ECO:0007669"/>
    <property type="project" value="UniProtKB-UniRule"/>
</dbReference>
<comment type="similarity">
    <text evidence="10 11">Belongs to the class-I aminoacyl-tRNA synthetase family. TyrS type 1 subfamily.</text>
</comment>
<comment type="subcellular location">
    <subcellularLocation>
        <location evidence="1 11">Cytoplasm</location>
    </subcellularLocation>
</comment>
<dbReference type="CDD" id="cd00805">
    <property type="entry name" value="TyrRS_core"/>
    <property type="match status" value="1"/>
</dbReference>
<dbReference type="InterPro" id="IPR024107">
    <property type="entry name" value="Tyr-tRNA-ligase_bac_1"/>
</dbReference>
<keyword evidence="4 11" id="KW-0547">Nucleotide-binding</keyword>
<dbReference type="PRINTS" id="PR01040">
    <property type="entry name" value="TRNASYNTHTYR"/>
</dbReference>
<gene>
    <name evidence="11 13" type="primary">tyrS</name>
    <name evidence="13" type="ORF">MET9862_03349</name>
</gene>
<dbReference type="GO" id="GO:0004831">
    <property type="term" value="F:tyrosine-tRNA ligase activity"/>
    <property type="evidence" value="ECO:0007669"/>
    <property type="project" value="UniProtKB-UniRule"/>
</dbReference>
<dbReference type="PANTHER" id="PTHR11766">
    <property type="entry name" value="TYROSYL-TRNA SYNTHETASE"/>
    <property type="match status" value="1"/>
</dbReference>
<comment type="function">
    <text evidence="11">Catalyzes the attachment of tyrosine to tRNA(Tyr) in a two-step reaction: tyrosine is first activated by ATP to form Tyr-AMP and then transferred to the acceptor end of tRNA(Tyr).</text>
</comment>
<sequence length="423" mass="46270">MTSESFAPKSDFLRILTERGYIHQASDLAGIDQAALEGRLTAYVGYDCTAASLHIGHLLSIMMLHWLQKTGGKPIALMGGGTTRVGDPSGRDEARKILTLEQIEENKAGIQKTFARFLEFGEAGNGARMVDNAEWLTKLNYIEMLRDIGRHFSVNRMMSMDSVRLRLERDQELSFLEFNYMILQSYDFVELNRRYGCILQMGGSDQWGNIVNGIDLGRRMGTPQLYALTCPLLTTASGAKMGKTASGAVWLDAGMLSPYDYWQFWRNTEDADVERFLKLFTFLPLAEIADLAGRGGAAINEAKKVLATEATALMHGREAAEAAAETARKTFVEGSLAADLPTVTVPRAVLEAGLGVLTAFGPDHAALVPSTSEARRQIKGGGLRVNDVQVADEKASLSLSDLTADGVIKLSFGRKRHVLLKAE</sequence>
<dbReference type="SUPFAM" id="SSF52374">
    <property type="entry name" value="Nucleotidylyl transferase"/>
    <property type="match status" value="1"/>
</dbReference>
<dbReference type="AlphaFoldDB" id="A0A509EH23"/>
<proteinExistence type="inferred from homology"/>
<evidence type="ECO:0000256" key="1">
    <source>
        <dbReference type="ARBA" id="ARBA00004496"/>
    </source>
</evidence>
<dbReference type="RefSeq" id="WP_142584044.1">
    <property type="nucleotide sequence ID" value="NZ_CABFPH010000049.1"/>
</dbReference>
<name>A0A509EH23_9HYPH</name>
<feature type="binding site" evidence="11">
    <location>
        <position position="243"/>
    </location>
    <ligand>
        <name>ATP</name>
        <dbReference type="ChEBI" id="CHEBI:30616"/>
    </ligand>
</feature>
<dbReference type="InterPro" id="IPR002305">
    <property type="entry name" value="aa-tRNA-synth_Ic"/>
</dbReference>
<dbReference type="FunFam" id="3.40.50.620:FF:000008">
    <property type="entry name" value="Tyrosine--tRNA ligase"/>
    <property type="match status" value="1"/>
</dbReference>
<dbReference type="Proteomes" id="UP000410984">
    <property type="component" value="Unassembled WGS sequence"/>
</dbReference>
<dbReference type="EMBL" id="CABFPH010000049">
    <property type="protein sequence ID" value="VUD72749.1"/>
    <property type="molecule type" value="Genomic_DNA"/>
</dbReference>
<dbReference type="Gene3D" id="3.10.290.10">
    <property type="entry name" value="RNA-binding S4 domain"/>
    <property type="match status" value="1"/>
</dbReference>
<evidence type="ECO:0000256" key="12">
    <source>
        <dbReference type="PROSITE-ProRule" id="PRU00182"/>
    </source>
</evidence>
<feature type="binding site" evidence="11">
    <location>
        <position position="180"/>
    </location>
    <ligand>
        <name>L-tyrosine</name>
        <dbReference type="ChEBI" id="CHEBI:58315"/>
    </ligand>
</feature>
<evidence type="ECO:0000256" key="9">
    <source>
        <dbReference type="ARBA" id="ARBA00048248"/>
    </source>
</evidence>
<evidence type="ECO:0000256" key="5">
    <source>
        <dbReference type="ARBA" id="ARBA00022840"/>
    </source>
</evidence>
<keyword evidence="5 11" id="KW-0067">ATP-binding</keyword>
<evidence type="ECO:0000313" key="14">
    <source>
        <dbReference type="Proteomes" id="UP000410984"/>
    </source>
</evidence>
<keyword evidence="6 12" id="KW-0694">RNA-binding</keyword>
<dbReference type="EC" id="6.1.1.1" evidence="11"/>
<evidence type="ECO:0000256" key="6">
    <source>
        <dbReference type="ARBA" id="ARBA00022884"/>
    </source>
</evidence>
<dbReference type="SUPFAM" id="SSF55174">
    <property type="entry name" value="Alpha-L RNA-binding motif"/>
    <property type="match status" value="1"/>
</dbReference>
<evidence type="ECO:0000256" key="4">
    <source>
        <dbReference type="ARBA" id="ARBA00022741"/>
    </source>
</evidence>
<dbReference type="PANTHER" id="PTHR11766:SF0">
    <property type="entry name" value="TYROSINE--TRNA LIGASE, MITOCHONDRIAL"/>
    <property type="match status" value="1"/>
</dbReference>
<evidence type="ECO:0000313" key="13">
    <source>
        <dbReference type="EMBL" id="VUD72749.1"/>
    </source>
</evidence>
<keyword evidence="14" id="KW-1185">Reference proteome</keyword>
<protein>
    <recommendedName>
        <fullName evidence="11">Tyrosine--tRNA ligase</fullName>
        <ecNumber evidence="11">6.1.1.1</ecNumber>
    </recommendedName>
    <alternativeName>
        <fullName evidence="11">Tyrosyl-tRNA synthetase</fullName>
        <shortName evidence="11">TyrRS</shortName>
    </alternativeName>
</protein>
<feature type="binding site" evidence="11">
    <location>
        <position position="43"/>
    </location>
    <ligand>
        <name>L-tyrosine</name>
        <dbReference type="ChEBI" id="CHEBI:58315"/>
    </ligand>
</feature>
<keyword evidence="7 11" id="KW-0648">Protein biosynthesis</keyword>
<dbReference type="Gene3D" id="1.10.240.10">
    <property type="entry name" value="Tyrosyl-Transfer RNA Synthetase"/>
    <property type="match status" value="1"/>
</dbReference>
<dbReference type="Pfam" id="PF00579">
    <property type="entry name" value="tRNA-synt_1b"/>
    <property type="match status" value="1"/>
</dbReference>
<dbReference type="InterPro" id="IPR036986">
    <property type="entry name" value="S4_RNA-bd_sf"/>
</dbReference>
<keyword evidence="3 11" id="KW-0436">Ligase</keyword>
<feature type="binding site" evidence="11">
    <location>
        <position position="184"/>
    </location>
    <ligand>
        <name>L-tyrosine</name>
        <dbReference type="ChEBI" id="CHEBI:58315"/>
    </ligand>
</feature>
<dbReference type="InterPro" id="IPR002307">
    <property type="entry name" value="Tyr-tRNA-ligase"/>
</dbReference>
<dbReference type="GO" id="GO:0003723">
    <property type="term" value="F:RNA binding"/>
    <property type="evidence" value="ECO:0007669"/>
    <property type="project" value="UniProtKB-KW"/>
</dbReference>
<dbReference type="FunFam" id="1.10.240.10:FF:000001">
    <property type="entry name" value="Tyrosine--tRNA ligase"/>
    <property type="match status" value="1"/>
</dbReference>
<dbReference type="InterPro" id="IPR024088">
    <property type="entry name" value="Tyr-tRNA-ligase_bac-type"/>
</dbReference>
<dbReference type="CDD" id="cd00165">
    <property type="entry name" value="S4"/>
    <property type="match status" value="1"/>
</dbReference>
<dbReference type="OrthoDB" id="9804243at2"/>
<keyword evidence="2 11" id="KW-0963">Cytoplasm</keyword>
<evidence type="ECO:0000256" key="8">
    <source>
        <dbReference type="ARBA" id="ARBA00023146"/>
    </source>
</evidence>
<dbReference type="Gene3D" id="3.40.50.620">
    <property type="entry name" value="HUPs"/>
    <property type="match status" value="1"/>
</dbReference>
<dbReference type="InterPro" id="IPR014729">
    <property type="entry name" value="Rossmann-like_a/b/a_fold"/>
</dbReference>
<dbReference type="NCBIfam" id="TIGR00234">
    <property type="entry name" value="tyrS"/>
    <property type="match status" value="1"/>
</dbReference>
<organism evidence="13 14">
    <name type="scientific">Methylobacterium symbioticum</name>
    <dbReference type="NCBI Taxonomy" id="2584084"/>
    <lineage>
        <taxon>Bacteria</taxon>
        <taxon>Pseudomonadati</taxon>
        <taxon>Pseudomonadota</taxon>
        <taxon>Alphaproteobacteria</taxon>
        <taxon>Hyphomicrobiales</taxon>
        <taxon>Methylobacteriaceae</taxon>
        <taxon>Methylobacterium</taxon>
    </lineage>
</organism>